<proteinExistence type="predicted"/>
<dbReference type="InterPro" id="IPR025711">
    <property type="entry name" value="PepSY"/>
</dbReference>
<dbReference type="Proteomes" id="UP000005435">
    <property type="component" value="Chromosome"/>
</dbReference>
<dbReference type="Pfam" id="PF03413">
    <property type="entry name" value="PepSY"/>
    <property type="match status" value="1"/>
</dbReference>
<keyword evidence="3" id="KW-1185">Reference proteome</keyword>
<organism evidence="2 3">
    <name type="scientific">Acetivibrio clariflavus (strain DSM 19732 / NBRC 101661 / EBR45)</name>
    <name type="common">Clostridium clariflavum</name>
    <dbReference type="NCBI Taxonomy" id="720554"/>
    <lineage>
        <taxon>Bacteria</taxon>
        <taxon>Bacillati</taxon>
        <taxon>Bacillota</taxon>
        <taxon>Clostridia</taxon>
        <taxon>Eubacteriales</taxon>
        <taxon>Oscillospiraceae</taxon>
        <taxon>Acetivibrio</taxon>
    </lineage>
</organism>
<dbReference type="KEGG" id="ccl:Clocl_0754"/>
<protein>
    <submittedName>
        <fullName evidence="2">Peptidase propeptide domain-containing protein</fullName>
    </submittedName>
</protein>
<dbReference type="STRING" id="720554.Clocl_0754"/>
<dbReference type="eggNOG" id="ENOG5033D9H">
    <property type="taxonomic scope" value="Bacteria"/>
</dbReference>
<evidence type="ECO:0000313" key="2">
    <source>
        <dbReference type="EMBL" id="AEV67454.1"/>
    </source>
</evidence>
<dbReference type="HOGENOM" id="CLU_186948_0_0_9"/>
<evidence type="ECO:0000259" key="1">
    <source>
        <dbReference type="Pfam" id="PF03413"/>
    </source>
</evidence>
<accession>G8LVA0</accession>
<sequence length="72" mass="8256">MPYNPWYNRQITQQQAVQIALQRVPGQVIRVELDTENGMLVYEVKIRVVYGVYEVKVNAATGAIVDIDFDDN</sequence>
<dbReference type="AlphaFoldDB" id="G8LVA0"/>
<reference evidence="2 3" key="2">
    <citation type="journal article" date="2012" name="Stand. Genomic Sci.">
        <title>Complete Genome Sequence of Clostridium clariflavum DSM 19732.</title>
        <authorList>
            <person name="Izquierdo J.A."/>
            <person name="Goodwin L."/>
            <person name="Davenport K.W."/>
            <person name="Teshima H."/>
            <person name="Bruce D."/>
            <person name="Detter C."/>
            <person name="Tapia R."/>
            <person name="Han S."/>
            <person name="Land M."/>
            <person name="Hauser L."/>
            <person name="Jeffries C.D."/>
            <person name="Han J."/>
            <person name="Pitluck S."/>
            <person name="Nolan M."/>
            <person name="Chen A."/>
            <person name="Huntemann M."/>
            <person name="Mavromatis K."/>
            <person name="Mikhailova N."/>
            <person name="Liolios K."/>
            <person name="Woyke T."/>
            <person name="Lynd L.R."/>
        </authorList>
    </citation>
    <scope>NUCLEOTIDE SEQUENCE [LARGE SCALE GENOMIC DNA]</scope>
    <source>
        <strain evidence="3">DSM 19732 / NBRC 101661 / EBR45</strain>
    </source>
</reference>
<dbReference type="Gene3D" id="3.10.450.40">
    <property type="match status" value="1"/>
</dbReference>
<name>G8LVA0_ACECE</name>
<reference evidence="3" key="1">
    <citation type="submission" date="2011-12" db="EMBL/GenBank/DDBJ databases">
        <title>Complete sequence of Clostridium clariflavum DSM 19732.</title>
        <authorList>
            <consortium name="US DOE Joint Genome Institute"/>
            <person name="Lucas S."/>
            <person name="Han J."/>
            <person name="Lapidus A."/>
            <person name="Cheng J.-F."/>
            <person name="Goodwin L."/>
            <person name="Pitluck S."/>
            <person name="Peters L."/>
            <person name="Teshima H."/>
            <person name="Detter J.C."/>
            <person name="Han C."/>
            <person name="Tapia R."/>
            <person name="Land M."/>
            <person name="Hauser L."/>
            <person name="Kyrpides N."/>
            <person name="Ivanova N."/>
            <person name="Pagani I."/>
            <person name="Kitzmiller T."/>
            <person name="Lynd L."/>
            <person name="Izquierdo J."/>
            <person name="Woyke T."/>
        </authorList>
    </citation>
    <scope>NUCLEOTIDE SEQUENCE [LARGE SCALE GENOMIC DNA]</scope>
    <source>
        <strain evidence="3">DSM 19732 / NBRC 101661 / EBR45</strain>
    </source>
</reference>
<dbReference type="EMBL" id="CP003065">
    <property type="protein sequence ID" value="AEV67454.1"/>
    <property type="molecule type" value="Genomic_DNA"/>
</dbReference>
<dbReference type="RefSeq" id="WP_014254083.1">
    <property type="nucleotide sequence ID" value="NC_016627.1"/>
</dbReference>
<gene>
    <name evidence="2" type="ordered locus">Clocl_0754</name>
</gene>
<evidence type="ECO:0000313" key="3">
    <source>
        <dbReference type="Proteomes" id="UP000005435"/>
    </source>
</evidence>
<feature type="domain" description="PepSY" evidence="1">
    <location>
        <begin position="11"/>
        <end position="67"/>
    </location>
</feature>
<dbReference type="OrthoDB" id="1919149at2"/>